<protein>
    <recommendedName>
        <fullName evidence="7">3-phosphoshikimate 1-carboxyvinyltransferase</fullName>
        <ecNumber evidence="7">2.5.1.19</ecNumber>
    </recommendedName>
    <alternativeName>
        <fullName evidence="7">5-enolpyruvylshikimate-3-phosphate synthase</fullName>
        <shortName evidence="7">EPSP synthase</shortName>
        <shortName evidence="7">EPSPS</shortName>
    </alternativeName>
</protein>
<feature type="binding site" evidence="7">
    <location>
        <position position="130"/>
    </location>
    <ligand>
        <name>phosphoenolpyruvate</name>
        <dbReference type="ChEBI" id="CHEBI:58702"/>
    </ligand>
</feature>
<evidence type="ECO:0000313" key="9">
    <source>
        <dbReference type="EMBL" id="MFC6153814.1"/>
    </source>
</evidence>
<dbReference type="PROSITE" id="PS00104">
    <property type="entry name" value="EPSP_SYNTHASE_1"/>
    <property type="match status" value="1"/>
</dbReference>
<gene>
    <name evidence="7 9" type="primary">aroA</name>
    <name evidence="9" type="ORF">ACFPWU_09080</name>
</gene>
<dbReference type="HAMAP" id="MF_00210">
    <property type="entry name" value="EPSP_synth"/>
    <property type="match status" value="1"/>
</dbReference>
<comment type="pathway">
    <text evidence="1 7">Metabolic intermediate biosynthesis; chorismate biosynthesis; chorismate from D-erythrose 4-phosphate and phosphoenolpyruvate: step 6/7.</text>
</comment>
<feature type="binding site" evidence="7">
    <location>
        <position position="31"/>
    </location>
    <ligand>
        <name>3-phosphoshikimate</name>
        <dbReference type="ChEBI" id="CHEBI:145989"/>
    </ligand>
</feature>
<keyword evidence="10" id="KW-1185">Reference proteome</keyword>
<keyword evidence="5 7" id="KW-0057">Aromatic amino acid biosynthesis</keyword>
<feature type="binding site" evidence="7">
    <location>
        <position position="177"/>
    </location>
    <ligand>
        <name>3-phosphoshikimate</name>
        <dbReference type="ChEBI" id="CHEBI:145989"/>
    </ligand>
</feature>
<dbReference type="PIRSF" id="PIRSF000505">
    <property type="entry name" value="EPSPS"/>
    <property type="match status" value="1"/>
</dbReference>
<evidence type="ECO:0000256" key="3">
    <source>
        <dbReference type="ARBA" id="ARBA00022605"/>
    </source>
</evidence>
<dbReference type="InterPro" id="IPR036968">
    <property type="entry name" value="Enolpyruvate_Tfrase_sf"/>
</dbReference>
<evidence type="ECO:0000256" key="2">
    <source>
        <dbReference type="ARBA" id="ARBA00009948"/>
    </source>
</evidence>
<feature type="binding site" evidence="7">
    <location>
        <position position="205"/>
    </location>
    <ligand>
        <name>3-phosphoshikimate</name>
        <dbReference type="ChEBI" id="CHEBI:145989"/>
    </ligand>
</feature>
<feature type="binding site" evidence="7">
    <location>
        <position position="354"/>
    </location>
    <ligand>
        <name>phosphoenolpyruvate</name>
        <dbReference type="ChEBI" id="CHEBI:58702"/>
    </ligand>
</feature>
<feature type="binding site" evidence="7">
    <location>
        <position position="178"/>
    </location>
    <ligand>
        <name>phosphoenolpyruvate</name>
        <dbReference type="ChEBI" id="CHEBI:58702"/>
    </ligand>
</feature>
<feature type="binding site" evidence="7">
    <location>
        <position position="395"/>
    </location>
    <ligand>
        <name>phosphoenolpyruvate</name>
        <dbReference type="ChEBI" id="CHEBI:58702"/>
    </ligand>
</feature>
<feature type="binding site" evidence="7">
    <location>
        <position position="102"/>
    </location>
    <ligand>
        <name>phosphoenolpyruvate</name>
        <dbReference type="ChEBI" id="CHEBI:58702"/>
    </ligand>
</feature>
<feature type="active site" description="Proton acceptor" evidence="7">
    <location>
        <position position="323"/>
    </location>
</feature>
<comment type="subunit">
    <text evidence="7">Monomer.</text>
</comment>
<feature type="binding site" evidence="7">
    <location>
        <position position="350"/>
    </location>
    <ligand>
        <name>3-phosphoshikimate</name>
        <dbReference type="ChEBI" id="CHEBI:145989"/>
    </ligand>
</feature>
<dbReference type="GO" id="GO:0003866">
    <property type="term" value="F:3-phosphoshikimate 1-carboxyvinyltransferase activity"/>
    <property type="evidence" value="ECO:0007669"/>
    <property type="project" value="UniProtKB-EC"/>
</dbReference>
<dbReference type="EC" id="2.5.1.19" evidence="7"/>
<dbReference type="Gene3D" id="3.65.10.10">
    <property type="entry name" value="Enolpyruvate transferase domain"/>
    <property type="match status" value="2"/>
</dbReference>
<feature type="binding site" evidence="7">
    <location>
        <position position="32"/>
    </location>
    <ligand>
        <name>3-phosphoshikimate</name>
        <dbReference type="ChEBI" id="CHEBI:145989"/>
    </ligand>
</feature>
<evidence type="ECO:0000256" key="6">
    <source>
        <dbReference type="ARBA" id="ARBA00044633"/>
    </source>
</evidence>
<comment type="subcellular location">
    <subcellularLocation>
        <location evidence="7">Cytoplasm</location>
    </subcellularLocation>
</comment>
<dbReference type="RefSeq" id="WP_128219914.1">
    <property type="nucleotide sequence ID" value="NZ_CP034929.1"/>
</dbReference>
<dbReference type="InterPro" id="IPR006264">
    <property type="entry name" value="EPSP_synthase"/>
</dbReference>
<comment type="caution">
    <text evidence="9">The sequence shown here is derived from an EMBL/GenBank/DDBJ whole genome shotgun (WGS) entry which is preliminary data.</text>
</comment>
<dbReference type="InterPro" id="IPR023193">
    <property type="entry name" value="EPSP_synthase_CS"/>
</dbReference>
<feature type="binding site" evidence="7">
    <location>
        <position position="420"/>
    </location>
    <ligand>
        <name>phosphoenolpyruvate</name>
        <dbReference type="ChEBI" id="CHEBI:58702"/>
    </ligand>
</feature>
<dbReference type="Proteomes" id="UP001596098">
    <property type="component" value="Unassembled WGS sequence"/>
</dbReference>
<feature type="domain" description="Enolpyruvate transferase" evidence="8">
    <location>
        <begin position="17"/>
        <end position="426"/>
    </location>
</feature>
<feature type="binding site" evidence="7">
    <location>
        <position position="31"/>
    </location>
    <ligand>
        <name>phosphoenolpyruvate</name>
        <dbReference type="ChEBI" id="CHEBI:58702"/>
    </ligand>
</feature>
<organism evidence="9 10">
    <name type="scientific">Nocardioides yefusunii</name>
    <dbReference type="NCBI Taxonomy" id="2500546"/>
    <lineage>
        <taxon>Bacteria</taxon>
        <taxon>Bacillati</taxon>
        <taxon>Actinomycetota</taxon>
        <taxon>Actinomycetes</taxon>
        <taxon>Propionibacteriales</taxon>
        <taxon>Nocardioidaceae</taxon>
        <taxon>Nocardioides</taxon>
    </lineage>
</organism>
<dbReference type="EMBL" id="JBHSQI010000004">
    <property type="protein sequence ID" value="MFC6153814.1"/>
    <property type="molecule type" value="Genomic_DNA"/>
</dbReference>
<feature type="binding site" evidence="7">
    <location>
        <position position="36"/>
    </location>
    <ligand>
        <name>3-phosphoshikimate</name>
        <dbReference type="ChEBI" id="CHEBI:145989"/>
    </ligand>
</feature>
<evidence type="ECO:0000313" key="10">
    <source>
        <dbReference type="Proteomes" id="UP001596098"/>
    </source>
</evidence>
<proteinExistence type="inferred from homology"/>
<dbReference type="Pfam" id="PF00275">
    <property type="entry name" value="EPSP_synthase"/>
    <property type="match status" value="1"/>
</dbReference>
<comment type="caution">
    <text evidence="7">Lacks conserved residue(s) required for the propagation of feature annotation.</text>
</comment>
<evidence type="ECO:0000256" key="5">
    <source>
        <dbReference type="ARBA" id="ARBA00023141"/>
    </source>
</evidence>
<evidence type="ECO:0000256" key="7">
    <source>
        <dbReference type="HAMAP-Rule" id="MF_00210"/>
    </source>
</evidence>
<comment type="function">
    <text evidence="7">Catalyzes the transfer of the enolpyruvyl moiety of phosphoenolpyruvate (PEP) to the 5-hydroxyl of shikimate-3-phosphate (S3P) to produce enolpyruvyl shikimate-3-phosphate and inorganic phosphate.</text>
</comment>
<dbReference type="SUPFAM" id="SSF55205">
    <property type="entry name" value="EPT/RTPC-like"/>
    <property type="match status" value="1"/>
</dbReference>
<dbReference type="CDD" id="cd01556">
    <property type="entry name" value="EPSP_synthase"/>
    <property type="match status" value="1"/>
</dbReference>
<feature type="binding site" evidence="7">
    <location>
        <position position="323"/>
    </location>
    <ligand>
        <name>3-phosphoshikimate</name>
        <dbReference type="ChEBI" id="CHEBI:145989"/>
    </ligand>
</feature>
<dbReference type="NCBIfam" id="TIGR01356">
    <property type="entry name" value="aroA"/>
    <property type="match status" value="1"/>
</dbReference>
<comment type="similarity">
    <text evidence="2 7">Belongs to the EPSP synthase family.</text>
</comment>
<accession>A0ABW1QWA1</accession>
<feature type="binding site" evidence="7">
    <location>
        <position position="178"/>
    </location>
    <ligand>
        <name>3-phosphoshikimate</name>
        <dbReference type="ChEBI" id="CHEBI:145989"/>
    </ligand>
</feature>
<sequence>MSLSTETLLDPWPAPRAVTPVDVTVALPGSKSLTNRALLLAAIADGPSTVRRALRSRDTLLMARALTALGCEVDTSGADWRVTPGLDAAGPAERSIDCGLAGTVMRFVPPVAALAAGSTAFDGDAHMRNRPVGAMLEGLRALGVTVEDDGRGALPFTVCGDGTVQGGHVVIDASASSQFVSALLLAGARYENGVDVEHRGAPVPSLPHIEMTVEMLREHGVVVDDSVKDRWTVSPGTVKAMDHEVEPDLSNAAPFLALAAVSGGRVVVEGWPQRTTQAGDVLREVLTAMGCTARFVEAGLEVTGPADGQRLQGVELDLHDHGELAPAIAALCALAETPSRLTGIAHIRGHETDRLAALATELNALGSDVDELEDGLVIRPATLHGGVFHTYADHRMAHAAVIIGAAVDGVEVENVNTTSKTFPDFAPFWSGLLVEARR</sequence>
<comment type="catalytic activity">
    <reaction evidence="6">
        <text>3-phosphoshikimate + phosphoenolpyruvate = 5-O-(1-carboxyvinyl)-3-phosphoshikimate + phosphate</text>
        <dbReference type="Rhea" id="RHEA:21256"/>
        <dbReference type="ChEBI" id="CHEBI:43474"/>
        <dbReference type="ChEBI" id="CHEBI:57701"/>
        <dbReference type="ChEBI" id="CHEBI:58702"/>
        <dbReference type="ChEBI" id="CHEBI:145989"/>
        <dbReference type="EC" id="2.5.1.19"/>
    </reaction>
    <physiologicalReaction direction="left-to-right" evidence="6">
        <dbReference type="Rhea" id="RHEA:21257"/>
    </physiologicalReaction>
</comment>
<dbReference type="InterPro" id="IPR013792">
    <property type="entry name" value="RNA3'P_cycl/enolpyr_Trfase_a/b"/>
</dbReference>
<dbReference type="PANTHER" id="PTHR21090:SF5">
    <property type="entry name" value="PENTAFUNCTIONAL AROM POLYPEPTIDE"/>
    <property type="match status" value="1"/>
</dbReference>
<evidence type="ECO:0000256" key="1">
    <source>
        <dbReference type="ARBA" id="ARBA00004811"/>
    </source>
</evidence>
<feature type="binding site" evidence="7">
    <location>
        <position position="176"/>
    </location>
    <ligand>
        <name>3-phosphoshikimate</name>
        <dbReference type="ChEBI" id="CHEBI:145989"/>
    </ligand>
</feature>
<keyword evidence="7" id="KW-0963">Cytoplasm</keyword>
<keyword evidence="4 7" id="KW-0808">Transferase</keyword>
<dbReference type="PANTHER" id="PTHR21090">
    <property type="entry name" value="AROM/DEHYDROQUINATE SYNTHASE"/>
    <property type="match status" value="1"/>
</dbReference>
<reference evidence="10" key="1">
    <citation type="journal article" date="2019" name="Int. J. Syst. Evol. Microbiol.">
        <title>The Global Catalogue of Microorganisms (GCM) 10K type strain sequencing project: providing services to taxonomists for standard genome sequencing and annotation.</title>
        <authorList>
            <consortium name="The Broad Institute Genomics Platform"/>
            <consortium name="The Broad Institute Genome Sequencing Center for Infectious Disease"/>
            <person name="Wu L."/>
            <person name="Ma J."/>
        </authorList>
    </citation>
    <scope>NUCLEOTIDE SEQUENCE [LARGE SCALE GENOMIC DNA]</scope>
    <source>
        <strain evidence="10">DFY28</strain>
    </source>
</reference>
<dbReference type="PROSITE" id="PS00885">
    <property type="entry name" value="EPSP_SYNTHASE_2"/>
    <property type="match status" value="1"/>
</dbReference>
<name>A0ABW1QWA1_9ACTN</name>
<evidence type="ECO:0000259" key="8">
    <source>
        <dbReference type="Pfam" id="PF00275"/>
    </source>
</evidence>
<dbReference type="InterPro" id="IPR001986">
    <property type="entry name" value="Enolpyruvate_Tfrase_dom"/>
</dbReference>
<keyword evidence="3 7" id="KW-0028">Amino-acid biosynthesis</keyword>
<evidence type="ECO:0000256" key="4">
    <source>
        <dbReference type="ARBA" id="ARBA00022679"/>
    </source>
</evidence>